<accession>A0ABY4P8A3</accession>
<evidence type="ECO:0000256" key="6">
    <source>
        <dbReference type="ARBA" id="ARBA00022989"/>
    </source>
</evidence>
<evidence type="ECO:0000256" key="11">
    <source>
        <dbReference type="SAM" id="Phobius"/>
    </source>
</evidence>
<keyword evidence="4" id="KW-0050">Antiport</keyword>
<keyword evidence="14" id="KW-1185">Reference proteome</keyword>
<evidence type="ECO:0000256" key="9">
    <source>
        <dbReference type="ARBA" id="ARBA00023136"/>
    </source>
</evidence>
<name>A0ABY4P8A3_9LACO</name>
<keyword evidence="10" id="KW-0739">Sodium transport</keyword>
<feature type="transmembrane region" description="Helical" evidence="11">
    <location>
        <begin position="184"/>
        <end position="204"/>
    </location>
</feature>
<dbReference type="Pfam" id="PF00999">
    <property type="entry name" value="Na_H_Exchanger"/>
    <property type="match status" value="1"/>
</dbReference>
<sequence length="383" mass="41174">MNWLGTLSLILIAVIICGQLSTCLKLPAVLGELLCGVILGPAVLHWLQPSHLLDTLADLGVICLMFLAGLDSDLPALKKLWRPCLLVAVMGMIIPIITADLTGHYFYLSNTASLFLGVTFAATSVSISVVVLQEMQQLKSLAGTTILGAAVIDDLLAVLVLSLVTSLEQQKKAATGQPLWQTLLIQLIFLLILVLICPKIVAWLMKLSQHLVLPASETAVALSLCLFLSYLAKLVGLSDVIGAFFAGLAISRTKTKKIVNHNMEALGYSLLIPIFFISIGLKLTVAGLKKDWLLILFLTIGGIGAKLLGAALGARLAHFSWHNAWIIGAGMIARGEMALVVAQMGLKQHLLAPDYYSAVIAAIILTTLIAPILLRFFLKQHHQ</sequence>
<feature type="transmembrane region" description="Helical" evidence="11">
    <location>
        <begin position="144"/>
        <end position="164"/>
    </location>
</feature>
<feature type="transmembrane region" description="Helical" evidence="11">
    <location>
        <begin position="105"/>
        <end position="132"/>
    </location>
</feature>
<evidence type="ECO:0000256" key="8">
    <source>
        <dbReference type="ARBA" id="ARBA00023065"/>
    </source>
</evidence>
<keyword evidence="9 11" id="KW-0472">Membrane</keyword>
<feature type="transmembrane region" description="Helical" evidence="11">
    <location>
        <begin position="324"/>
        <end position="343"/>
    </location>
</feature>
<evidence type="ECO:0000256" key="3">
    <source>
        <dbReference type="ARBA" id="ARBA00022448"/>
    </source>
</evidence>
<reference evidence="13" key="1">
    <citation type="journal article" date="2022" name="Int. J. Syst. Evol. Microbiol.">
        <title>Apilactobacillus apisilvae sp. nov., Nicolia spurrieriana gen. nov. sp. nov., Bombilactobacillus folatiphilus sp. nov. and Bombilactobacillus thymidiniphilus sp. nov., four new lactic acid bacterial isolates from stingless bees Tetragonula carbonaria and Austroplebeia australis.</title>
        <authorList>
            <person name="Oliphant S.A."/>
            <person name="Watson-Haigh N.S."/>
            <person name="Sumby K.M."/>
            <person name="Gardner J."/>
            <person name="Groom S."/>
            <person name="Jiranek V."/>
        </authorList>
    </citation>
    <scope>NUCLEOTIDE SEQUENCE</scope>
    <source>
        <strain evidence="13">SG4_D2</strain>
    </source>
</reference>
<feature type="transmembrane region" description="Helical" evidence="11">
    <location>
        <begin position="355"/>
        <end position="378"/>
    </location>
</feature>
<protein>
    <submittedName>
        <fullName evidence="13">Cation:proton antiporter</fullName>
    </submittedName>
</protein>
<evidence type="ECO:0000259" key="12">
    <source>
        <dbReference type="Pfam" id="PF00999"/>
    </source>
</evidence>
<evidence type="ECO:0000256" key="1">
    <source>
        <dbReference type="ARBA" id="ARBA00004141"/>
    </source>
</evidence>
<dbReference type="PANTHER" id="PTHR43562:SF3">
    <property type="entry name" value="SODIUM ION_PROTON EXCHANGER (EUROFUNG)"/>
    <property type="match status" value="1"/>
</dbReference>
<proteinExistence type="inferred from homology"/>
<dbReference type="PANTHER" id="PTHR43562">
    <property type="entry name" value="NAPA-TYPE SODIUM/HYDROGEN ANTIPORTER"/>
    <property type="match status" value="1"/>
</dbReference>
<dbReference type="InterPro" id="IPR038770">
    <property type="entry name" value="Na+/solute_symporter_sf"/>
</dbReference>
<dbReference type="Proteomes" id="UP000831495">
    <property type="component" value="Chromosome"/>
</dbReference>
<gene>
    <name evidence="13" type="ORF">MOO45_07030</name>
</gene>
<dbReference type="Gene3D" id="1.20.1530.20">
    <property type="match status" value="1"/>
</dbReference>
<evidence type="ECO:0000256" key="2">
    <source>
        <dbReference type="ARBA" id="ARBA00005551"/>
    </source>
</evidence>
<feature type="transmembrane region" description="Helical" evidence="11">
    <location>
        <begin position="80"/>
        <end position="99"/>
    </location>
</feature>
<keyword evidence="6 11" id="KW-1133">Transmembrane helix</keyword>
<organism evidence="13 14">
    <name type="scientific">Bombilactobacillus folatiphilus</name>
    <dbReference type="NCBI Taxonomy" id="2923362"/>
    <lineage>
        <taxon>Bacteria</taxon>
        <taxon>Bacillati</taxon>
        <taxon>Bacillota</taxon>
        <taxon>Bacilli</taxon>
        <taxon>Lactobacillales</taxon>
        <taxon>Lactobacillaceae</taxon>
        <taxon>Bombilactobacillus</taxon>
    </lineage>
</organism>
<evidence type="ECO:0000256" key="7">
    <source>
        <dbReference type="ARBA" id="ARBA00023053"/>
    </source>
</evidence>
<dbReference type="RefSeq" id="WP_249514203.1">
    <property type="nucleotide sequence ID" value="NZ_CP093366.1"/>
</dbReference>
<evidence type="ECO:0000313" key="13">
    <source>
        <dbReference type="EMBL" id="UQS81935.1"/>
    </source>
</evidence>
<evidence type="ECO:0000256" key="10">
    <source>
        <dbReference type="ARBA" id="ARBA00023201"/>
    </source>
</evidence>
<feature type="transmembrane region" description="Helical" evidence="11">
    <location>
        <begin position="292"/>
        <end position="312"/>
    </location>
</feature>
<keyword evidence="8" id="KW-0406">Ion transport</keyword>
<comment type="similarity">
    <text evidence="2">Belongs to the monovalent cation:proton antiporter 2 (CPA2) transporter (TC 2.A.37) family.</text>
</comment>
<keyword evidence="7" id="KW-0915">Sodium</keyword>
<evidence type="ECO:0000313" key="14">
    <source>
        <dbReference type="Proteomes" id="UP000831495"/>
    </source>
</evidence>
<evidence type="ECO:0000256" key="4">
    <source>
        <dbReference type="ARBA" id="ARBA00022449"/>
    </source>
</evidence>
<feature type="domain" description="Cation/H+ exchanger transmembrane" evidence="12">
    <location>
        <begin position="13"/>
        <end position="379"/>
    </location>
</feature>
<keyword evidence="3" id="KW-0813">Transport</keyword>
<dbReference type="InterPro" id="IPR006153">
    <property type="entry name" value="Cation/H_exchanger_TM"/>
</dbReference>
<keyword evidence="5 11" id="KW-0812">Transmembrane</keyword>
<feature type="transmembrane region" description="Helical" evidence="11">
    <location>
        <begin position="265"/>
        <end position="286"/>
    </location>
</feature>
<evidence type="ECO:0000256" key="5">
    <source>
        <dbReference type="ARBA" id="ARBA00022692"/>
    </source>
</evidence>
<dbReference type="EMBL" id="CP093366">
    <property type="protein sequence ID" value="UQS81935.1"/>
    <property type="molecule type" value="Genomic_DNA"/>
</dbReference>
<comment type="subcellular location">
    <subcellularLocation>
        <location evidence="1">Membrane</location>
        <topology evidence="1">Multi-pass membrane protein</topology>
    </subcellularLocation>
</comment>